<sequence length="69" mass="7833">MPSKRADRPADLSRRPPYPASGLYAVDAQNTRTCKVLWRGHSRGRVATVRKRLGCATAFLLITPRILRW</sequence>
<protein>
    <submittedName>
        <fullName evidence="1">Uncharacterized protein</fullName>
    </submittedName>
</protein>
<evidence type="ECO:0000313" key="2">
    <source>
        <dbReference type="Proteomes" id="UP000054538"/>
    </source>
</evidence>
<keyword evidence="2" id="KW-1185">Reference proteome</keyword>
<accession>A0A0D0DF10</accession>
<dbReference type="Proteomes" id="UP000054538">
    <property type="component" value="Unassembled WGS sequence"/>
</dbReference>
<dbReference type="EMBL" id="KN824998">
    <property type="protein sequence ID" value="KIK96202.1"/>
    <property type="molecule type" value="Genomic_DNA"/>
</dbReference>
<reference evidence="2" key="2">
    <citation type="submission" date="2015-01" db="EMBL/GenBank/DDBJ databases">
        <title>Evolutionary Origins and Diversification of the Mycorrhizal Mutualists.</title>
        <authorList>
            <consortium name="DOE Joint Genome Institute"/>
            <consortium name="Mycorrhizal Genomics Consortium"/>
            <person name="Kohler A."/>
            <person name="Kuo A."/>
            <person name="Nagy L.G."/>
            <person name="Floudas D."/>
            <person name="Copeland A."/>
            <person name="Barry K.W."/>
            <person name="Cichocki N."/>
            <person name="Veneault-Fourrey C."/>
            <person name="LaButti K."/>
            <person name="Lindquist E.A."/>
            <person name="Lipzen A."/>
            <person name="Lundell T."/>
            <person name="Morin E."/>
            <person name="Murat C."/>
            <person name="Riley R."/>
            <person name="Ohm R."/>
            <person name="Sun H."/>
            <person name="Tunlid A."/>
            <person name="Henrissat B."/>
            <person name="Grigoriev I.V."/>
            <person name="Hibbett D.S."/>
            <person name="Martin F."/>
        </authorList>
    </citation>
    <scope>NUCLEOTIDE SEQUENCE [LARGE SCALE GENOMIC DNA]</scope>
    <source>
        <strain evidence="2">Ve08.2h10</strain>
    </source>
</reference>
<proteinExistence type="predicted"/>
<organism evidence="1 2">
    <name type="scientific">Paxillus rubicundulus Ve08.2h10</name>
    <dbReference type="NCBI Taxonomy" id="930991"/>
    <lineage>
        <taxon>Eukaryota</taxon>
        <taxon>Fungi</taxon>
        <taxon>Dikarya</taxon>
        <taxon>Basidiomycota</taxon>
        <taxon>Agaricomycotina</taxon>
        <taxon>Agaricomycetes</taxon>
        <taxon>Agaricomycetidae</taxon>
        <taxon>Boletales</taxon>
        <taxon>Paxilineae</taxon>
        <taxon>Paxillaceae</taxon>
        <taxon>Paxillus</taxon>
    </lineage>
</organism>
<evidence type="ECO:0000313" key="1">
    <source>
        <dbReference type="EMBL" id="KIK96202.1"/>
    </source>
</evidence>
<gene>
    <name evidence="1" type="ORF">PAXRUDRAFT_826201</name>
</gene>
<name>A0A0D0DF10_9AGAM</name>
<dbReference type="AlphaFoldDB" id="A0A0D0DF10"/>
<reference evidence="1 2" key="1">
    <citation type="submission" date="2014-04" db="EMBL/GenBank/DDBJ databases">
        <authorList>
            <consortium name="DOE Joint Genome Institute"/>
            <person name="Kuo A."/>
            <person name="Kohler A."/>
            <person name="Jargeat P."/>
            <person name="Nagy L.G."/>
            <person name="Floudas D."/>
            <person name="Copeland A."/>
            <person name="Barry K.W."/>
            <person name="Cichocki N."/>
            <person name="Veneault-Fourrey C."/>
            <person name="LaButti K."/>
            <person name="Lindquist E.A."/>
            <person name="Lipzen A."/>
            <person name="Lundell T."/>
            <person name="Morin E."/>
            <person name="Murat C."/>
            <person name="Sun H."/>
            <person name="Tunlid A."/>
            <person name="Henrissat B."/>
            <person name="Grigoriev I.V."/>
            <person name="Hibbett D.S."/>
            <person name="Martin F."/>
            <person name="Nordberg H.P."/>
            <person name="Cantor M.N."/>
            <person name="Hua S.X."/>
        </authorList>
    </citation>
    <scope>NUCLEOTIDE SEQUENCE [LARGE SCALE GENOMIC DNA]</scope>
    <source>
        <strain evidence="1 2">Ve08.2h10</strain>
    </source>
</reference>
<dbReference type="HOGENOM" id="CLU_2776674_0_0_1"/>